<gene>
    <name evidence="2" type="ORF">PYCCODRAFT_200370</name>
</gene>
<evidence type="ECO:0000256" key="1">
    <source>
        <dbReference type="SAM" id="MobiDB-lite"/>
    </source>
</evidence>
<keyword evidence="3" id="KW-1185">Reference proteome</keyword>
<organism evidence="2 3">
    <name type="scientific">Trametes coccinea (strain BRFM310)</name>
    <name type="common">Pycnoporus coccineus</name>
    <dbReference type="NCBI Taxonomy" id="1353009"/>
    <lineage>
        <taxon>Eukaryota</taxon>
        <taxon>Fungi</taxon>
        <taxon>Dikarya</taxon>
        <taxon>Basidiomycota</taxon>
        <taxon>Agaricomycotina</taxon>
        <taxon>Agaricomycetes</taxon>
        <taxon>Polyporales</taxon>
        <taxon>Polyporaceae</taxon>
        <taxon>Trametes</taxon>
    </lineage>
</organism>
<evidence type="ECO:0000313" key="3">
    <source>
        <dbReference type="Proteomes" id="UP000193067"/>
    </source>
</evidence>
<dbReference type="EMBL" id="KZ084099">
    <property type="protein sequence ID" value="OSD03800.1"/>
    <property type="molecule type" value="Genomic_DNA"/>
</dbReference>
<reference evidence="2 3" key="1">
    <citation type="journal article" date="2015" name="Biotechnol. Biofuels">
        <title>Enhanced degradation of softwood versus hardwood by the white-rot fungus Pycnoporus coccineus.</title>
        <authorList>
            <person name="Couturier M."/>
            <person name="Navarro D."/>
            <person name="Chevret D."/>
            <person name="Henrissat B."/>
            <person name="Piumi F."/>
            <person name="Ruiz-Duenas F.J."/>
            <person name="Martinez A.T."/>
            <person name="Grigoriev I.V."/>
            <person name="Riley R."/>
            <person name="Lipzen A."/>
            <person name="Berrin J.G."/>
            <person name="Master E.R."/>
            <person name="Rosso M.N."/>
        </authorList>
    </citation>
    <scope>NUCLEOTIDE SEQUENCE [LARGE SCALE GENOMIC DNA]</scope>
    <source>
        <strain evidence="2 3">BRFM310</strain>
    </source>
</reference>
<name>A0A1Y2IRN0_TRAC3</name>
<feature type="region of interest" description="Disordered" evidence="1">
    <location>
        <begin position="1"/>
        <end position="25"/>
    </location>
</feature>
<accession>A0A1Y2IRN0</accession>
<sequence length="158" mass="18087">MWSKNKCHRRGRGQPWPLATRRAPRNDAFNGIKSDQSRCDAEIDTSNGSPLRRAKRTYYRGIVVNTVIQERDLVPTVPLRNRQDTTVGFELKIGGERGEEERRGKGMDYPGLPQSMPVRFPRSIQYLHQLVSVDFKFQSQSTQLTVCTGDRTPWGPLI</sequence>
<dbReference type="AlphaFoldDB" id="A0A1Y2IRN0"/>
<proteinExistence type="predicted"/>
<protein>
    <submittedName>
        <fullName evidence="2">Uncharacterized protein</fullName>
    </submittedName>
</protein>
<feature type="compositionally biased region" description="Basic residues" evidence="1">
    <location>
        <begin position="1"/>
        <end position="12"/>
    </location>
</feature>
<dbReference type="Proteomes" id="UP000193067">
    <property type="component" value="Unassembled WGS sequence"/>
</dbReference>
<evidence type="ECO:0000313" key="2">
    <source>
        <dbReference type="EMBL" id="OSD03800.1"/>
    </source>
</evidence>